<keyword evidence="8" id="KW-1185">Reference proteome</keyword>
<keyword evidence="3" id="KW-0274">FAD</keyword>
<feature type="domain" description="FAD-binding PCMH-type" evidence="6">
    <location>
        <begin position="60"/>
        <end position="232"/>
    </location>
</feature>
<dbReference type="InterPro" id="IPR016166">
    <property type="entry name" value="FAD-bd_PCMH"/>
</dbReference>
<evidence type="ECO:0000256" key="5">
    <source>
        <dbReference type="SAM" id="SignalP"/>
    </source>
</evidence>
<evidence type="ECO:0000256" key="1">
    <source>
        <dbReference type="ARBA" id="ARBA00005466"/>
    </source>
</evidence>
<evidence type="ECO:0000256" key="3">
    <source>
        <dbReference type="ARBA" id="ARBA00022827"/>
    </source>
</evidence>
<name>A0A6A5YEA8_9PLEO</name>
<comment type="similarity">
    <text evidence="1">Belongs to the oxygen-dependent FAD-linked oxidoreductase family.</text>
</comment>
<dbReference type="OrthoDB" id="2151789at2759"/>
<evidence type="ECO:0000256" key="4">
    <source>
        <dbReference type="ARBA" id="ARBA00023002"/>
    </source>
</evidence>
<dbReference type="EMBL" id="ML977376">
    <property type="protein sequence ID" value="KAF2105619.1"/>
    <property type="molecule type" value="Genomic_DNA"/>
</dbReference>
<evidence type="ECO:0000313" key="8">
    <source>
        <dbReference type="Proteomes" id="UP000799770"/>
    </source>
</evidence>
<dbReference type="Gene3D" id="3.30.465.10">
    <property type="match status" value="1"/>
</dbReference>
<sequence length="496" mass="54237">MRLSWLFPGWTLISSASAYQNTTISPNCQNACQLLQVAFGPTAVQYFAQDNFTIWDAKQQEVRYACRFEPSNTTDVAAGLRILTGAWCNFAVKCGGHSRDPDFSSSVGGVTIDLKNMNGVEAANNGTRARIGGGAVTADVYAALDARNLTFAGGRVGSVGVGGFATGGGTSPLASRHGWAIDSIYEYELVLPNATVVTVDEHQHPELYWALRGAGGGNFGIITSFVIQNFPQGQLYAGSRAWNGNYTERVIDEVYNLYTSQDNNSNMSLEYYYGYVARSDNYSLAANVRYYDPVEDPQVFDRLDSIPAIARSQRNITLGNLAGPGHIPATPPPLRHLFQTTTNFPSREWLQNSLRIFREEIGEVKSVEGINPQLITYPIPSRAIRGMTVRGGNALGLNGVQGPLFVTLLSTAWASAEDDARVGEFYDRVFKKLEDSAQSLNVYHPYKYIGYGRLGQDIFSSYGEANNERLVQVQESVDPQGIFTSGGLCHGGFKLR</sequence>
<dbReference type="Pfam" id="PF01565">
    <property type="entry name" value="FAD_binding_4"/>
    <property type="match status" value="1"/>
</dbReference>
<keyword evidence="5" id="KW-0732">Signal</keyword>
<proteinExistence type="inferred from homology"/>
<dbReference type="PROSITE" id="PS51387">
    <property type="entry name" value="FAD_PCMH"/>
    <property type="match status" value="1"/>
</dbReference>
<dbReference type="InterPro" id="IPR036318">
    <property type="entry name" value="FAD-bd_PCMH-like_sf"/>
</dbReference>
<dbReference type="PANTHER" id="PTHR42973">
    <property type="entry name" value="BINDING OXIDOREDUCTASE, PUTATIVE (AFU_ORTHOLOGUE AFUA_1G17690)-RELATED"/>
    <property type="match status" value="1"/>
</dbReference>
<dbReference type="Proteomes" id="UP000799770">
    <property type="component" value="Unassembled WGS sequence"/>
</dbReference>
<evidence type="ECO:0000313" key="7">
    <source>
        <dbReference type="EMBL" id="KAF2105619.1"/>
    </source>
</evidence>
<dbReference type="AlphaFoldDB" id="A0A6A5YEA8"/>
<protein>
    <recommendedName>
        <fullName evidence="6">FAD-binding PCMH-type domain-containing protein</fullName>
    </recommendedName>
</protein>
<keyword evidence="4" id="KW-0560">Oxidoreductase</keyword>
<dbReference type="GO" id="GO:0071949">
    <property type="term" value="F:FAD binding"/>
    <property type="evidence" value="ECO:0007669"/>
    <property type="project" value="InterPro"/>
</dbReference>
<feature type="signal peptide" evidence="5">
    <location>
        <begin position="1"/>
        <end position="18"/>
    </location>
</feature>
<dbReference type="InterPro" id="IPR016169">
    <property type="entry name" value="FAD-bd_PCMH_sub2"/>
</dbReference>
<feature type="chain" id="PRO_5025671753" description="FAD-binding PCMH-type domain-containing protein" evidence="5">
    <location>
        <begin position="19"/>
        <end position="496"/>
    </location>
</feature>
<dbReference type="PANTHER" id="PTHR42973:SF34">
    <property type="entry name" value="FAD BINDING DOMAIN PROTEIN (AFU_ORTHOLOGUE AFUA_3G02770)"/>
    <property type="match status" value="1"/>
</dbReference>
<keyword evidence="2" id="KW-0285">Flavoprotein</keyword>
<dbReference type="InterPro" id="IPR006094">
    <property type="entry name" value="Oxid_FAD_bind_N"/>
</dbReference>
<accession>A0A6A5YEA8</accession>
<evidence type="ECO:0000256" key="2">
    <source>
        <dbReference type="ARBA" id="ARBA00022630"/>
    </source>
</evidence>
<dbReference type="SUPFAM" id="SSF56176">
    <property type="entry name" value="FAD-binding/transporter-associated domain-like"/>
    <property type="match status" value="1"/>
</dbReference>
<dbReference type="GO" id="GO:0016491">
    <property type="term" value="F:oxidoreductase activity"/>
    <property type="evidence" value="ECO:0007669"/>
    <property type="project" value="UniProtKB-KW"/>
</dbReference>
<gene>
    <name evidence="7" type="ORF">BDV96DRAFT_534884</name>
</gene>
<dbReference type="InterPro" id="IPR050416">
    <property type="entry name" value="FAD-linked_Oxidoreductase"/>
</dbReference>
<organism evidence="7 8">
    <name type="scientific">Lophiotrema nucula</name>
    <dbReference type="NCBI Taxonomy" id="690887"/>
    <lineage>
        <taxon>Eukaryota</taxon>
        <taxon>Fungi</taxon>
        <taxon>Dikarya</taxon>
        <taxon>Ascomycota</taxon>
        <taxon>Pezizomycotina</taxon>
        <taxon>Dothideomycetes</taxon>
        <taxon>Pleosporomycetidae</taxon>
        <taxon>Pleosporales</taxon>
        <taxon>Lophiotremataceae</taxon>
        <taxon>Lophiotrema</taxon>
    </lineage>
</organism>
<reference evidence="7" key="1">
    <citation type="journal article" date="2020" name="Stud. Mycol.">
        <title>101 Dothideomycetes genomes: a test case for predicting lifestyles and emergence of pathogens.</title>
        <authorList>
            <person name="Haridas S."/>
            <person name="Albert R."/>
            <person name="Binder M."/>
            <person name="Bloem J."/>
            <person name="Labutti K."/>
            <person name="Salamov A."/>
            <person name="Andreopoulos B."/>
            <person name="Baker S."/>
            <person name="Barry K."/>
            <person name="Bills G."/>
            <person name="Bluhm B."/>
            <person name="Cannon C."/>
            <person name="Castanera R."/>
            <person name="Culley D."/>
            <person name="Daum C."/>
            <person name="Ezra D."/>
            <person name="Gonzalez J."/>
            <person name="Henrissat B."/>
            <person name="Kuo A."/>
            <person name="Liang C."/>
            <person name="Lipzen A."/>
            <person name="Lutzoni F."/>
            <person name="Magnuson J."/>
            <person name="Mondo S."/>
            <person name="Nolan M."/>
            <person name="Ohm R."/>
            <person name="Pangilinan J."/>
            <person name="Park H.-J."/>
            <person name="Ramirez L."/>
            <person name="Alfaro M."/>
            <person name="Sun H."/>
            <person name="Tritt A."/>
            <person name="Yoshinaga Y."/>
            <person name="Zwiers L.-H."/>
            <person name="Turgeon B."/>
            <person name="Goodwin S."/>
            <person name="Spatafora J."/>
            <person name="Crous P."/>
            <person name="Grigoriev I."/>
        </authorList>
    </citation>
    <scope>NUCLEOTIDE SEQUENCE</scope>
    <source>
        <strain evidence="7">CBS 627.86</strain>
    </source>
</reference>
<evidence type="ECO:0000259" key="6">
    <source>
        <dbReference type="PROSITE" id="PS51387"/>
    </source>
</evidence>